<name>A0A1D1V365_RAMVA</name>
<evidence type="ECO:0000256" key="1">
    <source>
        <dbReference type="SAM" id="MobiDB-lite"/>
    </source>
</evidence>
<feature type="compositionally biased region" description="Basic and acidic residues" evidence="1">
    <location>
        <begin position="159"/>
        <end position="169"/>
    </location>
</feature>
<sequence length="205" mass="24137">MLVHFLMGDLPWRGLKYTQKDFEQRDKSKTLLDRVCEKKLTTSFLDSCPPEFHDIHQHIRSLKYEGIPNYELLIHLLLTMLNKTGAAFDYQYDWTKVRRLALYKRQVERKRKILDELLDSRARPLLLLQAHRIQFMQDDPARLPSMVSVPSATAKKVPGTKEEGQKPEAETDVEAQKSMQKVPSVKQVKPEKELFRRFSLREEKD</sequence>
<dbReference type="OrthoDB" id="5979581at2759"/>
<proteinExistence type="predicted"/>
<dbReference type="AlphaFoldDB" id="A0A1D1V365"/>
<reference evidence="2 3" key="1">
    <citation type="journal article" date="2016" name="Nat. Commun.">
        <title>Extremotolerant tardigrade genome and improved radiotolerance of human cultured cells by tardigrade-unique protein.</title>
        <authorList>
            <person name="Hashimoto T."/>
            <person name="Horikawa D.D."/>
            <person name="Saito Y."/>
            <person name="Kuwahara H."/>
            <person name="Kozuka-Hata H."/>
            <person name="Shin-I T."/>
            <person name="Minakuchi Y."/>
            <person name="Ohishi K."/>
            <person name="Motoyama A."/>
            <person name="Aizu T."/>
            <person name="Enomoto A."/>
            <person name="Kondo K."/>
            <person name="Tanaka S."/>
            <person name="Hara Y."/>
            <person name="Koshikawa S."/>
            <person name="Sagara H."/>
            <person name="Miura T."/>
            <person name="Yokobori S."/>
            <person name="Miyagawa K."/>
            <person name="Suzuki Y."/>
            <person name="Kubo T."/>
            <person name="Oyama M."/>
            <person name="Kohara Y."/>
            <person name="Fujiyama A."/>
            <person name="Arakawa K."/>
            <person name="Katayama T."/>
            <person name="Toyoda A."/>
            <person name="Kunieda T."/>
        </authorList>
    </citation>
    <scope>NUCLEOTIDE SEQUENCE [LARGE SCALE GENOMIC DNA]</scope>
    <source>
        <strain evidence="2 3">YOKOZUNA-1</strain>
    </source>
</reference>
<dbReference type="InterPro" id="IPR011009">
    <property type="entry name" value="Kinase-like_dom_sf"/>
</dbReference>
<dbReference type="STRING" id="947166.A0A1D1V365"/>
<protein>
    <recommendedName>
        <fullName evidence="4">Non-specific serine/threonine protein kinase</fullName>
    </recommendedName>
</protein>
<dbReference type="PANTHER" id="PTHR11909">
    <property type="entry name" value="CASEIN KINASE-RELATED"/>
    <property type="match status" value="1"/>
</dbReference>
<dbReference type="Gene3D" id="1.10.510.10">
    <property type="entry name" value="Transferase(Phosphotransferase) domain 1"/>
    <property type="match status" value="1"/>
</dbReference>
<gene>
    <name evidence="2" type="primary">RvY_06190</name>
    <name evidence="2" type="synonym">RvY_06190.1</name>
    <name evidence="2" type="ORF">RvY_06190-1</name>
</gene>
<dbReference type="InterPro" id="IPR050235">
    <property type="entry name" value="CK1_Ser-Thr_kinase"/>
</dbReference>
<evidence type="ECO:0000313" key="2">
    <source>
        <dbReference type="EMBL" id="GAU94412.1"/>
    </source>
</evidence>
<comment type="caution">
    <text evidence="2">The sequence shown here is derived from an EMBL/GenBank/DDBJ whole genome shotgun (WGS) entry which is preliminary data.</text>
</comment>
<feature type="region of interest" description="Disordered" evidence="1">
    <location>
        <begin position="149"/>
        <end position="188"/>
    </location>
</feature>
<dbReference type="EMBL" id="BDGG01000002">
    <property type="protein sequence ID" value="GAU94412.1"/>
    <property type="molecule type" value="Genomic_DNA"/>
</dbReference>
<dbReference type="SUPFAM" id="SSF56112">
    <property type="entry name" value="Protein kinase-like (PK-like)"/>
    <property type="match status" value="1"/>
</dbReference>
<keyword evidence="3" id="KW-1185">Reference proteome</keyword>
<organism evidence="2 3">
    <name type="scientific">Ramazzottius varieornatus</name>
    <name type="common">Water bear</name>
    <name type="synonym">Tardigrade</name>
    <dbReference type="NCBI Taxonomy" id="947166"/>
    <lineage>
        <taxon>Eukaryota</taxon>
        <taxon>Metazoa</taxon>
        <taxon>Ecdysozoa</taxon>
        <taxon>Tardigrada</taxon>
        <taxon>Eutardigrada</taxon>
        <taxon>Parachela</taxon>
        <taxon>Hypsibioidea</taxon>
        <taxon>Ramazzottiidae</taxon>
        <taxon>Ramazzottius</taxon>
    </lineage>
</organism>
<accession>A0A1D1V365</accession>
<evidence type="ECO:0000313" key="3">
    <source>
        <dbReference type="Proteomes" id="UP000186922"/>
    </source>
</evidence>
<dbReference type="Proteomes" id="UP000186922">
    <property type="component" value="Unassembled WGS sequence"/>
</dbReference>
<evidence type="ECO:0008006" key="4">
    <source>
        <dbReference type="Google" id="ProtNLM"/>
    </source>
</evidence>